<evidence type="ECO:0000256" key="1">
    <source>
        <dbReference type="SAM" id="MobiDB-lite"/>
    </source>
</evidence>
<gene>
    <name evidence="2" type="ORF">F2P81_009270</name>
</gene>
<protein>
    <submittedName>
        <fullName evidence="2">Uncharacterized protein</fullName>
    </submittedName>
</protein>
<evidence type="ECO:0000313" key="2">
    <source>
        <dbReference type="EMBL" id="KAF0038786.1"/>
    </source>
</evidence>
<accession>A0A6A4SU78</accession>
<feature type="region of interest" description="Disordered" evidence="1">
    <location>
        <begin position="1"/>
        <end position="29"/>
    </location>
</feature>
<dbReference type="Proteomes" id="UP000438429">
    <property type="component" value="Unassembled WGS sequence"/>
</dbReference>
<feature type="region of interest" description="Disordered" evidence="1">
    <location>
        <begin position="78"/>
        <end position="120"/>
    </location>
</feature>
<name>A0A6A4SU78_SCOMX</name>
<sequence>MCDSSFKTRPPRARRQMPQVACRRPPETGCQQSDLVNSAHLCKMNTECVFHGKVLGITTSSATIDTVWSLNAVSALPDVVQRERDRGPGLSSARRGPTGAGQRAERTGPEPMGPEPTDEQ</sequence>
<proteinExistence type="predicted"/>
<dbReference type="AlphaFoldDB" id="A0A6A4SU78"/>
<comment type="caution">
    <text evidence="2">The sequence shown here is derived from an EMBL/GenBank/DDBJ whole genome shotgun (WGS) entry which is preliminary data.</text>
</comment>
<organism evidence="2 3">
    <name type="scientific">Scophthalmus maximus</name>
    <name type="common">Turbot</name>
    <name type="synonym">Psetta maxima</name>
    <dbReference type="NCBI Taxonomy" id="52904"/>
    <lineage>
        <taxon>Eukaryota</taxon>
        <taxon>Metazoa</taxon>
        <taxon>Chordata</taxon>
        <taxon>Craniata</taxon>
        <taxon>Vertebrata</taxon>
        <taxon>Euteleostomi</taxon>
        <taxon>Actinopterygii</taxon>
        <taxon>Neopterygii</taxon>
        <taxon>Teleostei</taxon>
        <taxon>Neoteleostei</taxon>
        <taxon>Acanthomorphata</taxon>
        <taxon>Carangaria</taxon>
        <taxon>Pleuronectiformes</taxon>
        <taxon>Pleuronectoidei</taxon>
        <taxon>Scophthalmidae</taxon>
        <taxon>Scophthalmus</taxon>
    </lineage>
</organism>
<reference evidence="2 3" key="1">
    <citation type="submission" date="2019-06" db="EMBL/GenBank/DDBJ databases">
        <title>Draft genomes of female and male turbot (Scophthalmus maximus).</title>
        <authorList>
            <person name="Xu H."/>
            <person name="Xu X.-W."/>
            <person name="Shao C."/>
            <person name="Chen S."/>
        </authorList>
    </citation>
    <scope>NUCLEOTIDE SEQUENCE [LARGE SCALE GENOMIC DNA]</scope>
    <source>
        <strain evidence="2">Ysfricsl-2016a</strain>
        <tissue evidence="2">Blood</tissue>
    </source>
</reference>
<dbReference type="EMBL" id="VEVO01000008">
    <property type="protein sequence ID" value="KAF0038786.1"/>
    <property type="molecule type" value="Genomic_DNA"/>
</dbReference>
<evidence type="ECO:0000313" key="3">
    <source>
        <dbReference type="Proteomes" id="UP000438429"/>
    </source>
</evidence>